<dbReference type="PROSITE" id="PS50893">
    <property type="entry name" value="ABC_TRANSPORTER_2"/>
    <property type="match status" value="1"/>
</dbReference>
<sequence length="407" mass="44778">MANLKLAGVSKIYPSGKMALFNVSFSSADGEFIVVTGGASCGKSTLLRIIAGLEEGTAGDIYIGDKMVNELEPKERDVAMVFGSNTLYPSLSVADNMAFGLKMRNMPTAVVNQRVKVVAEMLGLDDVLYRKPKALTSTQRLLTTYGRAIVREPKVYLLDEPLSGLDDNLRDQMRNVLINLQARVKGTFILATKNISEAMSMATRIVVLKEGFVQQVDTPANLYDYPANAYVGFFVGSPTMNFIQRATVEREDGIVYCCFDDKKLPVPRNILDRWPTVEEYIGTGKQVTLGIRPEDIAVDAAGAQFTGTVCGADSVDGRGLGEIDISKNVSLTVFLEQAAKGDTHSLTIDLSRLYVFDCETQLTVLSRDAGYVPDENNPDADFVPLTREETEERIRQFTPPEKPKKKR</sequence>
<reference evidence="6" key="2">
    <citation type="journal article" date="2021" name="PeerJ">
        <title>Extensive microbial diversity within the chicken gut microbiome revealed by metagenomics and culture.</title>
        <authorList>
            <person name="Gilroy R."/>
            <person name="Ravi A."/>
            <person name="Getino M."/>
            <person name="Pursley I."/>
            <person name="Horton D.L."/>
            <person name="Alikhan N.F."/>
            <person name="Baker D."/>
            <person name="Gharbi K."/>
            <person name="Hall N."/>
            <person name="Watson M."/>
            <person name="Adriaenssens E.M."/>
            <person name="Foster-Nyarko E."/>
            <person name="Jarju S."/>
            <person name="Secka A."/>
            <person name="Antonio M."/>
            <person name="Oren A."/>
            <person name="Chaudhuri R.R."/>
            <person name="La Ragione R."/>
            <person name="Hildebrand F."/>
            <person name="Pallen M.J."/>
        </authorList>
    </citation>
    <scope>NUCLEOTIDE SEQUENCE</scope>
    <source>
        <strain evidence="6">ChiW25-3613</strain>
    </source>
</reference>
<evidence type="ECO:0000256" key="2">
    <source>
        <dbReference type="ARBA" id="ARBA00022741"/>
    </source>
</evidence>
<dbReference type="SMART" id="SM00382">
    <property type="entry name" value="AAA"/>
    <property type="match status" value="1"/>
</dbReference>
<keyword evidence="2" id="KW-0547">Nucleotide-binding</keyword>
<evidence type="ECO:0000313" key="6">
    <source>
        <dbReference type="EMBL" id="HIR38980.1"/>
    </source>
</evidence>
<accession>A0A9D1AF90</accession>
<proteinExistence type="predicted"/>
<evidence type="ECO:0000256" key="4">
    <source>
        <dbReference type="SAM" id="MobiDB-lite"/>
    </source>
</evidence>
<comment type="caution">
    <text evidence="6">The sequence shown here is derived from an EMBL/GenBank/DDBJ whole genome shotgun (WGS) entry which is preliminary data.</text>
</comment>
<dbReference type="EMBL" id="DVHB01000025">
    <property type="protein sequence ID" value="HIR38980.1"/>
    <property type="molecule type" value="Genomic_DNA"/>
</dbReference>
<dbReference type="Pfam" id="PF00005">
    <property type="entry name" value="ABC_tran"/>
    <property type="match status" value="1"/>
</dbReference>
<dbReference type="AlphaFoldDB" id="A0A9D1AF90"/>
<dbReference type="InterPro" id="IPR003593">
    <property type="entry name" value="AAA+_ATPase"/>
</dbReference>
<evidence type="ECO:0000313" key="7">
    <source>
        <dbReference type="Proteomes" id="UP000824179"/>
    </source>
</evidence>
<dbReference type="InterPro" id="IPR040582">
    <property type="entry name" value="OB_MalK-like"/>
</dbReference>
<dbReference type="SUPFAM" id="SSF52540">
    <property type="entry name" value="P-loop containing nucleoside triphosphate hydrolases"/>
    <property type="match status" value="1"/>
</dbReference>
<dbReference type="GO" id="GO:0055052">
    <property type="term" value="C:ATP-binding cassette (ABC) transporter complex, substrate-binding subunit-containing"/>
    <property type="evidence" value="ECO:0007669"/>
    <property type="project" value="TreeGrafter"/>
</dbReference>
<evidence type="ECO:0000256" key="1">
    <source>
        <dbReference type="ARBA" id="ARBA00022448"/>
    </source>
</evidence>
<dbReference type="InterPro" id="IPR003439">
    <property type="entry name" value="ABC_transporter-like_ATP-bd"/>
</dbReference>
<dbReference type="GO" id="GO:0140359">
    <property type="term" value="F:ABC-type transporter activity"/>
    <property type="evidence" value="ECO:0007669"/>
    <property type="project" value="UniProtKB-ARBA"/>
</dbReference>
<dbReference type="Proteomes" id="UP000824179">
    <property type="component" value="Unassembled WGS sequence"/>
</dbReference>
<dbReference type="Pfam" id="PF17912">
    <property type="entry name" value="OB_MalK"/>
    <property type="match status" value="1"/>
</dbReference>
<keyword evidence="3 6" id="KW-0067">ATP-binding</keyword>
<dbReference type="PANTHER" id="PTHR43875">
    <property type="entry name" value="MALTODEXTRIN IMPORT ATP-BINDING PROTEIN MSMX"/>
    <property type="match status" value="1"/>
</dbReference>
<keyword evidence="1" id="KW-0813">Transport</keyword>
<dbReference type="InterPro" id="IPR047641">
    <property type="entry name" value="ABC_transpr_MalK/UgpC-like"/>
</dbReference>
<dbReference type="FunFam" id="3.40.50.300:FF:000042">
    <property type="entry name" value="Maltose/maltodextrin ABC transporter, ATP-binding protein"/>
    <property type="match status" value="1"/>
</dbReference>
<dbReference type="InterPro" id="IPR027417">
    <property type="entry name" value="P-loop_NTPase"/>
</dbReference>
<gene>
    <name evidence="6" type="ORF">IAB90_01225</name>
</gene>
<organism evidence="6 7">
    <name type="scientific">Candidatus Coproplasma stercoripullorum</name>
    <dbReference type="NCBI Taxonomy" id="2840751"/>
    <lineage>
        <taxon>Bacteria</taxon>
        <taxon>Bacillati</taxon>
        <taxon>Bacillota</taxon>
        <taxon>Clostridia</taxon>
        <taxon>Eubacteriales</taxon>
        <taxon>Candidatus Coproplasma</taxon>
    </lineage>
</organism>
<evidence type="ECO:0000256" key="3">
    <source>
        <dbReference type="ARBA" id="ARBA00022840"/>
    </source>
</evidence>
<name>A0A9D1AF90_9FIRM</name>
<dbReference type="PANTHER" id="PTHR43875:SF1">
    <property type="entry name" value="OSMOPROTECTIVE COMPOUNDS UPTAKE ATP-BINDING PROTEIN GGTA"/>
    <property type="match status" value="1"/>
</dbReference>
<feature type="domain" description="ABC transporter" evidence="5">
    <location>
        <begin position="4"/>
        <end position="235"/>
    </location>
</feature>
<dbReference type="GO" id="GO:0005524">
    <property type="term" value="F:ATP binding"/>
    <property type="evidence" value="ECO:0007669"/>
    <property type="project" value="UniProtKB-KW"/>
</dbReference>
<protein>
    <submittedName>
        <fullName evidence="6">ATP-binding cassette domain-containing protein</fullName>
    </submittedName>
</protein>
<reference evidence="6" key="1">
    <citation type="submission" date="2020-10" db="EMBL/GenBank/DDBJ databases">
        <authorList>
            <person name="Gilroy R."/>
        </authorList>
    </citation>
    <scope>NUCLEOTIDE SEQUENCE</scope>
    <source>
        <strain evidence="6">ChiW25-3613</strain>
    </source>
</reference>
<dbReference type="Gene3D" id="3.40.50.300">
    <property type="entry name" value="P-loop containing nucleotide triphosphate hydrolases"/>
    <property type="match status" value="1"/>
</dbReference>
<dbReference type="SUPFAM" id="SSF50331">
    <property type="entry name" value="MOP-like"/>
    <property type="match status" value="1"/>
</dbReference>
<feature type="region of interest" description="Disordered" evidence="4">
    <location>
        <begin position="369"/>
        <end position="407"/>
    </location>
</feature>
<dbReference type="Gene3D" id="2.40.50.100">
    <property type="match status" value="1"/>
</dbReference>
<dbReference type="GO" id="GO:0016887">
    <property type="term" value="F:ATP hydrolysis activity"/>
    <property type="evidence" value="ECO:0007669"/>
    <property type="project" value="InterPro"/>
</dbReference>
<dbReference type="InterPro" id="IPR008995">
    <property type="entry name" value="Mo/tungstate-bd_C_term_dom"/>
</dbReference>
<feature type="compositionally biased region" description="Basic and acidic residues" evidence="4">
    <location>
        <begin position="386"/>
        <end position="395"/>
    </location>
</feature>
<evidence type="ECO:0000259" key="5">
    <source>
        <dbReference type="PROSITE" id="PS50893"/>
    </source>
</evidence>